<feature type="compositionally biased region" description="Basic and acidic residues" evidence="1">
    <location>
        <begin position="337"/>
        <end position="346"/>
    </location>
</feature>
<organism evidence="2 3">
    <name type="scientific">Vanilla planifolia</name>
    <name type="common">Vanilla</name>
    <dbReference type="NCBI Taxonomy" id="51239"/>
    <lineage>
        <taxon>Eukaryota</taxon>
        <taxon>Viridiplantae</taxon>
        <taxon>Streptophyta</taxon>
        <taxon>Embryophyta</taxon>
        <taxon>Tracheophyta</taxon>
        <taxon>Spermatophyta</taxon>
        <taxon>Magnoliopsida</taxon>
        <taxon>Liliopsida</taxon>
        <taxon>Asparagales</taxon>
        <taxon>Orchidaceae</taxon>
        <taxon>Vanilloideae</taxon>
        <taxon>Vanilleae</taxon>
        <taxon>Vanilla</taxon>
    </lineage>
</organism>
<feature type="compositionally biased region" description="Basic and acidic residues" evidence="1">
    <location>
        <begin position="381"/>
        <end position="403"/>
    </location>
</feature>
<dbReference type="OrthoDB" id="1918850at2759"/>
<evidence type="ECO:0000313" key="3">
    <source>
        <dbReference type="Proteomes" id="UP000639772"/>
    </source>
</evidence>
<protein>
    <submittedName>
        <fullName evidence="2">Uncharacterized protein</fullName>
    </submittedName>
</protein>
<gene>
    <name evidence="2" type="ORF">HPP92_002841</name>
</gene>
<comment type="caution">
    <text evidence="2">The sequence shown here is derived from an EMBL/GenBank/DDBJ whole genome shotgun (WGS) entry which is preliminary data.</text>
</comment>
<dbReference type="AlphaFoldDB" id="A0A835S722"/>
<feature type="region of interest" description="Disordered" evidence="1">
    <location>
        <begin position="371"/>
        <end position="403"/>
    </location>
</feature>
<accession>A0A835S722</accession>
<feature type="region of interest" description="Disordered" evidence="1">
    <location>
        <begin position="256"/>
        <end position="297"/>
    </location>
</feature>
<reference evidence="2 3" key="1">
    <citation type="journal article" date="2020" name="Nat. Food">
        <title>A phased Vanilla planifolia genome enables genetic improvement of flavour and production.</title>
        <authorList>
            <person name="Hasing T."/>
            <person name="Tang H."/>
            <person name="Brym M."/>
            <person name="Khazi F."/>
            <person name="Huang T."/>
            <person name="Chambers A.H."/>
        </authorList>
    </citation>
    <scope>NUCLEOTIDE SEQUENCE [LARGE SCALE GENOMIC DNA]</scope>
    <source>
        <tissue evidence="2">Leaf</tissue>
    </source>
</reference>
<feature type="region of interest" description="Disordered" evidence="1">
    <location>
        <begin position="1"/>
        <end position="99"/>
    </location>
</feature>
<evidence type="ECO:0000256" key="1">
    <source>
        <dbReference type="SAM" id="MobiDB-lite"/>
    </source>
</evidence>
<dbReference type="PANTHER" id="PTHR34468">
    <property type="entry name" value="MICROTUBULE-ASSOCIATED FUTSCH-LIKE PROTEIN"/>
    <property type="match status" value="1"/>
</dbReference>
<name>A0A835S722_VANPL</name>
<feature type="compositionally biased region" description="Polar residues" evidence="1">
    <location>
        <begin position="45"/>
        <end position="57"/>
    </location>
</feature>
<sequence length="403" mass="45081">MDPHPTPFPGKRRPAAFPVRKKEISRSAFALPSESKPKRRFGTAICSNIDRTTQKPTTAKPWKPSGTSIATQKQPDRASRFSTLSSGRTADSKKKTQHVGFQEQPLTTAVDSSCDAVQDVLLCTPDYSSIKKPLVQETPYQSAEICSNCRLHRLETSSYWLEQIKLAESAGKHFISAAFFRLALECKSQPFVVLQKELKFYIVRHEVVSLKDLWSELLQAYELTSNELDAYLIEADDSNYKNKAFDPDDRKEAFFPSEASEKPQDLLGASAPHIGCSDETSGTESTEDLETECPNSIGKDYVQKTGEVSHKESEFFDLKFDGSSSDTGPVNPCLSAKKADQEGSKVSDYKVQGWKQGEGMRVLRDRLRNKAKAGKQCSHKPLIDGNEKHEECVEEEIKNKNQE</sequence>
<evidence type="ECO:0000313" key="2">
    <source>
        <dbReference type="EMBL" id="KAG0502769.1"/>
    </source>
</evidence>
<feature type="compositionally biased region" description="Polar residues" evidence="1">
    <location>
        <begin position="80"/>
        <end position="89"/>
    </location>
</feature>
<dbReference type="PANTHER" id="PTHR34468:SF3">
    <property type="entry name" value="OS03G0288900 PROTEIN"/>
    <property type="match status" value="1"/>
</dbReference>
<dbReference type="EMBL" id="JADCNM010000001">
    <property type="protein sequence ID" value="KAG0502769.1"/>
    <property type="molecule type" value="Genomic_DNA"/>
</dbReference>
<feature type="region of interest" description="Disordered" evidence="1">
    <location>
        <begin position="324"/>
        <end position="346"/>
    </location>
</feature>
<proteinExistence type="predicted"/>
<dbReference type="Proteomes" id="UP000639772">
    <property type="component" value="Chromosome 1"/>
</dbReference>